<dbReference type="Gene3D" id="3.30.70.330">
    <property type="match status" value="1"/>
</dbReference>
<dbReference type="SUPFAM" id="SSF54928">
    <property type="entry name" value="RNA-binding domain, RBD"/>
    <property type="match status" value="1"/>
</dbReference>
<evidence type="ECO:0000256" key="1">
    <source>
        <dbReference type="ARBA" id="ARBA00022884"/>
    </source>
</evidence>
<dbReference type="EMBL" id="VJMI01019129">
    <property type="protein sequence ID" value="KAF0708160.1"/>
    <property type="molecule type" value="Genomic_DNA"/>
</dbReference>
<dbReference type="PANTHER" id="PTHR14398:SF0">
    <property type="entry name" value="ZINC FINGER PROTEIN SWM"/>
    <property type="match status" value="1"/>
</dbReference>
<dbReference type="PROSITE" id="PS50102">
    <property type="entry name" value="RRM"/>
    <property type="match status" value="1"/>
</dbReference>
<dbReference type="Pfam" id="PF00076">
    <property type="entry name" value="RRM_1"/>
    <property type="match status" value="1"/>
</dbReference>
<dbReference type="InterPro" id="IPR012677">
    <property type="entry name" value="Nucleotide-bd_a/b_plait_sf"/>
</dbReference>
<gene>
    <name evidence="4" type="ORF">AaE_013329</name>
</gene>
<dbReference type="GO" id="GO:0005634">
    <property type="term" value="C:nucleus"/>
    <property type="evidence" value="ECO:0007669"/>
    <property type="project" value="TreeGrafter"/>
</dbReference>
<dbReference type="VEuPathDB" id="FungiDB:H257_17230"/>
<dbReference type="InterPro" id="IPR000504">
    <property type="entry name" value="RRM_dom"/>
</dbReference>
<sequence>MLAKGLLSATEQPKVDAKIAALKAELDALTQPPPNVPLATLQAELSQLEAKAKAIRRGGGSIDNRTKVVQVTGIPPALRDVTALTQHFATYGSIVKVRLVEDVGYVQFADRYSGEKALKFGHQSSIAGDEALTLAWCDDQSKVLE</sequence>
<dbReference type="GO" id="GO:0003723">
    <property type="term" value="F:RNA binding"/>
    <property type="evidence" value="ECO:0007669"/>
    <property type="project" value="UniProtKB-UniRule"/>
</dbReference>
<evidence type="ECO:0000259" key="3">
    <source>
        <dbReference type="PROSITE" id="PS50102"/>
    </source>
</evidence>
<dbReference type="PANTHER" id="PTHR14398">
    <property type="entry name" value="RNA RECOGNITION RRM/RNP DOMAIN"/>
    <property type="match status" value="1"/>
</dbReference>
<name>A0A6A4ZAK2_APHAT</name>
<dbReference type="CDD" id="cd00590">
    <property type="entry name" value="RRM_SF"/>
    <property type="match status" value="1"/>
</dbReference>
<dbReference type="SMART" id="SM00360">
    <property type="entry name" value="RRM"/>
    <property type="match status" value="1"/>
</dbReference>
<accession>A0A6A4ZAK2</accession>
<organism evidence="4 5">
    <name type="scientific">Aphanomyces astaci</name>
    <name type="common">Crayfish plague agent</name>
    <dbReference type="NCBI Taxonomy" id="112090"/>
    <lineage>
        <taxon>Eukaryota</taxon>
        <taxon>Sar</taxon>
        <taxon>Stramenopiles</taxon>
        <taxon>Oomycota</taxon>
        <taxon>Saprolegniomycetes</taxon>
        <taxon>Saprolegniales</taxon>
        <taxon>Verrucalvaceae</taxon>
        <taxon>Aphanomyces</taxon>
    </lineage>
</organism>
<evidence type="ECO:0000313" key="5">
    <source>
        <dbReference type="Proteomes" id="UP000469452"/>
    </source>
</evidence>
<feature type="domain" description="RRM" evidence="3">
    <location>
        <begin position="67"/>
        <end position="145"/>
    </location>
</feature>
<dbReference type="InterPro" id="IPR045137">
    <property type="entry name" value="RBM26/27"/>
</dbReference>
<proteinExistence type="predicted"/>
<dbReference type="AlphaFoldDB" id="A0A6A4ZAK2"/>
<evidence type="ECO:0000313" key="4">
    <source>
        <dbReference type="EMBL" id="KAF0708160.1"/>
    </source>
</evidence>
<protein>
    <recommendedName>
        <fullName evidence="3">RRM domain-containing protein</fullName>
    </recommendedName>
</protein>
<dbReference type="InterPro" id="IPR035979">
    <property type="entry name" value="RBD_domain_sf"/>
</dbReference>
<evidence type="ECO:0000256" key="2">
    <source>
        <dbReference type="PROSITE-ProRule" id="PRU00176"/>
    </source>
</evidence>
<keyword evidence="1 2" id="KW-0694">RNA-binding</keyword>
<reference evidence="4 5" key="1">
    <citation type="submission" date="2019-06" db="EMBL/GenBank/DDBJ databases">
        <title>Genomics analysis of Aphanomyces spp. identifies a new class of oomycete effector associated with host adaptation.</title>
        <authorList>
            <person name="Gaulin E."/>
        </authorList>
    </citation>
    <scope>NUCLEOTIDE SEQUENCE [LARGE SCALE GENOMIC DNA]</scope>
    <source>
        <strain evidence="4 5">E</strain>
    </source>
</reference>
<comment type="caution">
    <text evidence="4">The sequence shown here is derived from an EMBL/GenBank/DDBJ whole genome shotgun (WGS) entry which is preliminary data.</text>
</comment>
<dbReference type="Proteomes" id="UP000469452">
    <property type="component" value="Unassembled WGS sequence"/>
</dbReference>